<dbReference type="Pfam" id="PF14065">
    <property type="entry name" value="Pvc16_N"/>
    <property type="match status" value="1"/>
</dbReference>
<dbReference type="Proteomes" id="UP000008206">
    <property type="component" value="Chromosome"/>
</dbReference>
<dbReference type="STRING" id="497965.Cyan7822_1819"/>
<dbReference type="HOGENOM" id="CLU_052029_0_0_3"/>
<organism evidence="2 3">
    <name type="scientific">Gloeothece verrucosa (strain PCC 7822)</name>
    <name type="common">Cyanothece sp. (strain PCC 7822)</name>
    <dbReference type="NCBI Taxonomy" id="497965"/>
    <lineage>
        <taxon>Bacteria</taxon>
        <taxon>Bacillati</taxon>
        <taxon>Cyanobacteriota</taxon>
        <taxon>Cyanophyceae</taxon>
        <taxon>Oscillatoriophycideae</taxon>
        <taxon>Chroococcales</taxon>
        <taxon>Aphanothecaceae</taxon>
        <taxon>Gloeothece</taxon>
        <taxon>Gloeothece verrucosa</taxon>
    </lineage>
</organism>
<keyword evidence="3" id="KW-1185">Reference proteome</keyword>
<proteinExistence type="predicted"/>
<dbReference type="eggNOG" id="ENOG502ZC8H">
    <property type="taxonomic scope" value="Bacteria"/>
</dbReference>
<accession>E0U9K4</accession>
<dbReference type="AlphaFoldDB" id="E0U9K4"/>
<gene>
    <name evidence="2" type="ordered locus">Cyan7822_1819</name>
</gene>
<dbReference type="InterPro" id="IPR025351">
    <property type="entry name" value="Pvc16_N"/>
</dbReference>
<feature type="domain" description="Pvc16 N-terminal" evidence="1">
    <location>
        <begin position="9"/>
        <end position="195"/>
    </location>
</feature>
<protein>
    <recommendedName>
        <fullName evidence="1">Pvc16 N-terminal domain-containing protein</fullName>
    </recommendedName>
</protein>
<evidence type="ECO:0000313" key="3">
    <source>
        <dbReference type="Proteomes" id="UP000008206"/>
    </source>
</evidence>
<evidence type="ECO:0000313" key="2">
    <source>
        <dbReference type="EMBL" id="ADN13805.1"/>
    </source>
</evidence>
<dbReference type="KEGG" id="cyj:Cyan7822_1819"/>
<reference evidence="3" key="1">
    <citation type="journal article" date="2011" name="MBio">
        <title>Novel metabolic attributes of the genus Cyanothece, comprising a group of unicellular nitrogen-fixing Cyanobacteria.</title>
        <authorList>
            <person name="Bandyopadhyay A."/>
            <person name="Elvitigala T."/>
            <person name="Welsh E."/>
            <person name="Stockel J."/>
            <person name="Liberton M."/>
            <person name="Min H."/>
            <person name="Sherman L.A."/>
            <person name="Pakrasi H.B."/>
        </authorList>
    </citation>
    <scope>NUCLEOTIDE SEQUENCE [LARGE SCALE GENOMIC DNA]</scope>
    <source>
        <strain evidence="3">PCC 7822</strain>
    </source>
</reference>
<name>E0U9K4_GLOV7</name>
<dbReference type="EMBL" id="CP002198">
    <property type="protein sequence ID" value="ADN13805.1"/>
    <property type="molecule type" value="Genomic_DNA"/>
</dbReference>
<dbReference type="OrthoDB" id="527247at2"/>
<evidence type="ECO:0000259" key="1">
    <source>
        <dbReference type="Pfam" id="PF14065"/>
    </source>
</evidence>
<dbReference type="RefSeq" id="WP_013321912.1">
    <property type="nucleotide sequence ID" value="NC_014501.1"/>
</dbReference>
<sequence length="423" mass="47087">MSNYLAIATVTATLQKILQSTIQDDVEGARVTTIRPDGLGRSTPETGVNIYLYRVSPVNWRNADLPSRRSTGELVKRPQIALDLNYILTFYGNESELEPQRLLGSVVRTLHSGAILTSDLISDALEDSSLRYLRGSDLAQQLEQIKFMPLPLSTEDLSKIWSVFFQTPYALSMAYQASTVLIESDEIPKRALPVRQPRIMLVPYKPVITEIVTLDELSGVWGKSPYRPILADSNLKIRGSGLKGDLTHVQIAQVEVLPQEVSHQEVVLNLGSFPEGALRPGVQSLQIIQRDATEQQHIVESNIFPFVLSPTIRELRIAQVQPSREEDLREVELMISVSPSVGKRQQVNLLLNQLSPDNPAEYSFKAATRAIDSDLITVRLTNIKPAEYLVRIQVDGVESLLTVDTDTHSPTFEQYIGPLIAIA</sequence>